<evidence type="ECO:0000256" key="3">
    <source>
        <dbReference type="ARBA" id="ARBA00023115"/>
    </source>
</evidence>
<dbReference type="PANTHER" id="PTHR43317:SF1">
    <property type="entry name" value="THERMOSPERMINE SYNTHASE ACAULIS5"/>
    <property type="match status" value="1"/>
</dbReference>
<dbReference type="GO" id="GO:0010487">
    <property type="term" value="F:thermospermine synthase activity"/>
    <property type="evidence" value="ECO:0007669"/>
    <property type="project" value="TreeGrafter"/>
</dbReference>
<gene>
    <name evidence="7" type="ORF">HP555_07315</name>
</gene>
<dbReference type="Proteomes" id="UP000596092">
    <property type="component" value="Chromosome"/>
</dbReference>
<evidence type="ECO:0000256" key="4">
    <source>
        <dbReference type="PROSITE-ProRule" id="PRU00354"/>
    </source>
</evidence>
<dbReference type="EMBL" id="CP054140">
    <property type="protein sequence ID" value="QQG65687.1"/>
    <property type="molecule type" value="Genomic_DNA"/>
</dbReference>
<accession>A0A7T5VD83</accession>
<organism evidence="7 8">
    <name type="scientific">Desulfobulbus oligotrophicus</name>
    <dbReference type="NCBI Taxonomy" id="1909699"/>
    <lineage>
        <taxon>Bacteria</taxon>
        <taxon>Pseudomonadati</taxon>
        <taxon>Thermodesulfobacteriota</taxon>
        <taxon>Desulfobulbia</taxon>
        <taxon>Desulfobulbales</taxon>
        <taxon>Desulfobulbaceae</taxon>
        <taxon>Desulfobulbus</taxon>
    </lineage>
</organism>
<comment type="similarity">
    <text evidence="1">Belongs to the spermidine/spermine synthase family.</text>
</comment>
<dbReference type="Pfam" id="PF01564">
    <property type="entry name" value="Spermine_synth"/>
    <property type="match status" value="1"/>
</dbReference>
<evidence type="ECO:0000256" key="5">
    <source>
        <dbReference type="SAM" id="Phobius"/>
    </source>
</evidence>
<sequence>MIDFRPTRGPVMLHCCIFLCGAALMVIELTGSRILAPFLGTSLVVWTSLIGIILASLSLGAWWGGSLADRFPHPRRLGRIVLLSAWATAAIGLSKTWVLEFLQGAGSLHTVAIIATVALFAPAAILLGMVPPFAVRLCLEDREHGGRTAGSLYAISTVGSIVGTFLAGFVLIAWVGSTAILFITAASLALASWLADPATKALKGASILLFGLALFFCCQQDQWQEQYGFLDRDTPYNRVLVYTGKEAGSDRLTREMVTGPQGRQSAMYLDDPIALALPYTRFYRLVEHYRPDARRMLVLGGGGYSFPKYALAHYPEMHVDVVELDPGITQLARSHFGLTDHPRLAIFEEDARTFLKKVATRYDIILCDVFNSHYSIPFHLVTVEAVQLMCAALNPDGVILVNLLASPEGTASRFYQALHATFQTRFASVEAYAVADPVDRHLWQNIMLAAGSKPPTGLPEDPDLQHMLAHALPVPGGTIAPFTDEYAPVDRYIGELSLRPALH</sequence>
<dbReference type="NCBIfam" id="NF037959">
    <property type="entry name" value="MFS_SpdSyn"/>
    <property type="match status" value="1"/>
</dbReference>
<proteinExistence type="inferred from homology"/>
<feature type="transmembrane region" description="Helical" evidence="5">
    <location>
        <begin position="151"/>
        <end position="172"/>
    </location>
</feature>
<keyword evidence="2 4" id="KW-0808">Transferase</keyword>
<evidence type="ECO:0000256" key="1">
    <source>
        <dbReference type="ARBA" id="ARBA00007867"/>
    </source>
</evidence>
<dbReference type="InterPro" id="IPR030374">
    <property type="entry name" value="PABS"/>
</dbReference>
<protein>
    <submittedName>
        <fullName evidence="7">Fused MFS/spermidine synthase</fullName>
    </submittedName>
</protein>
<dbReference type="GO" id="GO:0006596">
    <property type="term" value="P:polyamine biosynthetic process"/>
    <property type="evidence" value="ECO:0007669"/>
    <property type="project" value="UniProtKB-UniRule"/>
</dbReference>
<reference evidence="7 8" key="1">
    <citation type="submission" date="2020-05" db="EMBL/GenBank/DDBJ databases">
        <title>Complete genome of Desulfobulbus oligotrophicus.</title>
        <authorList>
            <person name="Podar M."/>
        </authorList>
    </citation>
    <scope>NUCLEOTIDE SEQUENCE [LARGE SCALE GENOMIC DNA]</scope>
    <source>
        <strain evidence="7 8">Prop6</strain>
    </source>
</reference>
<feature type="active site" description="Proton acceptor" evidence="4">
    <location>
        <position position="368"/>
    </location>
</feature>
<keyword evidence="3 4" id="KW-0620">Polyamine biosynthesis</keyword>
<evidence type="ECO:0000313" key="7">
    <source>
        <dbReference type="EMBL" id="QQG65687.1"/>
    </source>
</evidence>
<feature type="transmembrane region" description="Helical" evidence="5">
    <location>
        <begin position="12"/>
        <end position="31"/>
    </location>
</feature>
<evidence type="ECO:0000256" key="2">
    <source>
        <dbReference type="ARBA" id="ARBA00022679"/>
    </source>
</evidence>
<dbReference type="InterPro" id="IPR029063">
    <property type="entry name" value="SAM-dependent_MTases_sf"/>
</dbReference>
<name>A0A7T5VD83_9BACT</name>
<dbReference type="CDD" id="cd02440">
    <property type="entry name" value="AdoMet_MTases"/>
    <property type="match status" value="1"/>
</dbReference>
<dbReference type="Gene3D" id="3.40.50.150">
    <property type="entry name" value="Vaccinia Virus protein VP39"/>
    <property type="match status" value="1"/>
</dbReference>
<dbReference type="PROSITE" id="PS51006">
    <property type="entry name" value="PABS_2"/>
    <property type="match status" value="1"/>
</dbReference>
<evidence type="ECO:0000259" key="6">
    <source>
        <dbReference type="PROSITE" id="PS51006"/>
    </source>
</evidence>
<feature type="transmembrane region" description="Helical" evidence="5">
    <location>
        <begin position="43"/>
        <end position="65"/>
    </location>
</feature>
<dbReference type="Gene3D" id="1.20.1250.20">
    <property type="entry name" value="MFS general substrate transporter like domains"/>
    <property type="match status" value="1"/>
</dbReference>
<dbReference type="PANTHER" id="PTHR43317">
    <property type="entry name" value="THERMOSPERMINE SYNTHASE ACAULIS5"/>
    <property type="match status" value="1"/>
</dbReference>
<keyword evidence="8" id="KW-1185">Reference proteome</keyword>
<keyword evidence="5" id="KW-1133">Transmembrane helix</keyword>
<dbReference type="SUPFAM" id="SSF53335">
    <property type="entry name" value="S-adenosyl-L-methionine-dependent methyltransferases"/>
    <property type="match status" value="1"/>
</dbReference>
<dbReference type="KEGG" id="dog:HP555_07315"/>
<dbReference type="InterPro" id="IPR036259">
    <property type="entry name" value="MFS_trans_sf"/>
</dbReference>
<dbReference type="SUPFAM" id="SSF103473">
    <property type="entry name" value="MFS general substrate transporter"/>
    <property type="match status" value="1"/>
</dbReference>
<evidence type="ECO:0000313" key="8">
    <source>
        <dbReference type="Proteomes" id="UP000596092"/>
    </source>
</evidence>
<feature type="domain" description="PABS" evidence="6">
    <location>
        <begin position="291"/>
        <end position="453"/>
    </location>
</feature>
<keyword evidence="5" id="KW-0472">Membrane</keyword>
<dbReference type="AlphaFoldDB" id="A0A7T5VD83"/>
<feature type="transmembrane region" description="Helical" evidence="5">
    <location>
        <begin position="111"/>
        <end position="139"/>
    </location>
</feature>
<feature type="transmembrane region" description="Helical" evidence="5">
    <location>
        <begin position="77"/>
        <end position="99"/>
    </location>
</feature>
<dbReference type="RefSeq" id="WP_199261052.1">
    <property type="nucleotide sequence ID" value="NZ_CP054140.1"/>
</dbReference>
<keyword evidence="5" id="KW-0812">Transmembrane</keyword>